<reference evidence="1" key="1">
    <citation type="submission" date="2014-11" db="EMBL/GenBank/DDBJ databases">
        <authorList>
            <person name="Amaro Gonzalez C."/>
        </authorList>
    </citation>
    <scope>NUCLEOTIDE SEQUENCE</scope>
</reference>
<dbReference type="AlphaFoldDB" id="A0A0E9QR42"/>
<evidence type="ECO:0000313" key="1">
    <source>
        <dbReference type="EMBL" id="JAH18578.1"/>
    </source>
</evidence>
<protein>
    <submittedName>
        <fullName evidence="1">Uncharacterized protein</fullName>
    </submittedName>
</protein>
<name>A0A0E9QR42_ANGAN</name>
<proteinExistence type="predicted"/>
<sequence length="38" mass="4477">MKCSGFRLWSCVTKCFFKPLIWNSGIEQKTKNKNKHTS</sequence>
<reference evidence="1" key="2">
    <citation type="journal article" date="2015" name="Fish Shellfish Immunol.">
        <title>Early steps in the European eel (Anguilla anguilla)-Vibrio vulnificus interaction in the gills: Role of the RtxA13 toxin.</title>
        <authorList>
            <person name="Callol A."/>
            <person name="Pajuelo D."/>
            <person name="Ebbesson L."/>
            <person name="Teles M."/>
            <person name="MacKenzie S."/>
            <person name="Amaro C."/>
        </authorList>
    </citation>
    <scope>NUCLEOTIDE SEQUENCE</scope>
</reference>
<dbReference type="EMBL" id="GBXM01089999">
    <property type="protein sequence ID" value="JAH18578.1"/>
    <property type="molecule type" value="Transcribed_RNA"/>
</dbReference>
<organism evidence="1">
    <name type="scientific">Anguilla anguilla</name>
    <name type="common">European freshwater eel</name>
    <name type="synonym">Muraena anguilla</name>
    <dbReference type="NCBI Taxonomy" id="7936"/>
    <lineage>
        <taxon>Eukaryota</taxon>
        <taxon>Metazoa</taxon>
        <taxon>Chordata</taxon>
        <taxon>Craniata</taxon>
        <taxon>Vertebrata</taxon>
        <taxon>Euteleostomi</taxon>
        <taxon>Actinopterygii</taxon>
        <taxon>Neopterygii</taxon>
        <taxon>Teleostei</taxon>
        <taxon>Anguilliformes</taxon>
        <taxon>Anguillidae</taxon>
        <taxon>Anguilla</taxon>
    </lineage>
</organism>
<accession>A0A0E9QR42</accession>